<dbReference type="InterPro" id="IPR020846">
    <property type="entry name" value="MFS_dom"/>
</dbReference>
<protein>
    <submittedName>
        <fullName evidence="9">MFS transporter</fullName>
    </submittedName>
</protein>
<feature type="transmembrane region" description="Helical" evidence="7">
    <location>
        <begin position="97"/>
        <end position="122"/>
    </location>
</feature>
<evidence type="ECO:0000256" key="7">
    <source>
        <dbReference type="SAM" id="Phobius"/>
    </source>
</evidence>
<dbReference type="SUPFAM" id="SSF103473">
    <property type="entry name" value="MFS general substrate transporter"/>
    <property type="match status" value="1"/>
</dbReference>
<dbReference type="InterPro" id="IPR036259">
    <property type="entry name" value="MFS_trans_sf"/>
</dbReference>
<evidence type="ECO:0000259" key="8">
    <source>
        <dbReference type="PROSITE" id="PS50850"/>
    </source>
</evidence>
<name>A0ABV9AZG0_9ACTN</name>
<sequence length="125" mass="12532">MTANTTPAGPAQSTAALRPTNLRRITYIAAAASIGGFLFGYDSAVINGALTGIQHRFDVTSSETGTIVASALLGSAFGAAVAGRLADRIGRPRVMHLAALLFAISALCSSVPFSAVPCAASLPAA</sequence>
<comment type="caution">
    <text evidence="9">The sequence shown here is derived from an EMBL/GenBank/DDBJ whole genome shotgun (WGS) entry which is preliminary data.</text>
</comment>
<dbReference type="RefSeq" id="WP_381181524.1">
    <property type="nucleotide sequence ID" value="NZ_JBHSFK010000028.1"/>
</dbReference>
<reference evidence="10" key="1">
    <citation type="journal article" date="2019" name="Int. J. Syst. Evol. Microbiol.">
        <title>The Global Catalogue of Microorganisms (GCM) 10K type strain sequencing project: providing services to taxonomists for standard genome sequencing and annotation.</title>
        <authorList>
            <consortium name="The Broad Institute Genomics Platform"/>
            <consortium name="The Broad Institute Genome Sequencing Center for Infectious Disease"/>
            <person name="Wu L."/>
            <person name="Ma J."/>
        </authorList>
    </citation>
    <scope>NUCLEOTIDE SEQUENCE [LARGE SCALE GENOMIC DNA]</scope>
    <source>
        <strain evidence="10">CGMCC 4.7177</strain>
    </source>
</reference>
<keyword evidence="10" id="KW-1185">Reference proteome</keyword>
<dbReference type="InterPro" id="IPR005828">
    <property type="entry name" value="MFS_sugar_transport-like"/>
</dbReference>
<dbReference type="EMBL" id="JBHSFK010000028">
    <property type="protein sequence ID" value="MFC4504797.1"/>
    <property type="molecule type" value="Genomic_DNA"/>
</dbReference>
<organism evidence="9 10">
    <name type="scientific">Streptomyces vulcanius</name>
    <dbReference type="NCBI Taxonomy" id="1441876"/>
    <lineage>
        <taxon>Bacteria</taxon>
        <taxon>Bacillati</taxon>
        <taxon>Actinomycetota</taxon>
        <taxon>Actinomycetes</taxon>
        <taxon>Kitasatosporales</taxon>
        <taxon>Streptomycetaceae</taxon>
        <taxon>Streptomyces</taxon>
    </lineage>
</organism>
<dbReference type="PANTHER" id="PTHR48023">
    <property type="entry name" value="D-XYLOSE-PROTON SYMPORTER-LIKE 2"/>
    <property type="match status" value="1"/>
</dbReference>
<evidence type="ECO:0000313" key="10">
    <source>
        <dbReference type="Proteomes" id="UP001595839"/>
    </source>
</evidence>
<comment type="similarity">
    <text evidence="2">Belongs to the major facilitator superfamily. Sugar transporter (TC 2.A.1.1) family.</text>
</comment>
<evidence type="ECO:0000256" key="2">
    <source>
        <dbReference type="ARBA" id="ARBA00010992"/>
    </source>
</evidence>
<evidence type="ECO:0000256" key="5">
    <source>
        <dbReference type="ARBA" id="ARBA00022989"/>
    </source>
</evidence>
<dbReference type="Pfam" id="PF00083">
    <property type="entry name" value="Sugar_tr"/>
    <property type="match status" value="1"/>
</dbReference>
<dbReference type="PROSITE" id="PS50850">
    <property type="entry name" value="MFS"/>
    <property type="match status" value="1"/>
</dbReference>
<keyword evidence="6 7" id="KW-0472">Membrane</keyword>
<evidence type="ECO:0000256" key="1">
    <source>
        <dbReference type="ARBA" id="ARBA00004651"/>
    </source>
</evidence>
<dbReference type="Proteomes" id="UP001595839">
    <property type="component" value="Unassembled WGS sequence"/>
</dbReference>
<evidence type="ECO:0000256" key="3">
    <source>
        <dbReference type="ARBA" id="ARBA00022448"/>
    </source>
</evidence>
<evidence type="ECO:0000256" key="4">
    <source>
        <dbReference type="ARBA" id="ARBA00022692"/>
    </source>
</evidence>
<dbReference type="InterPro" id="IPR050820">
    <property type="entry name" value="MFS_Sugar_Transporter"/>
</dbReference>
<evidence type="ECO:0000313" key="9">
    <source>
        <dbReference type="EMBL" id="MFC4504797.1"/>
    </source>
</evidence>
<evidence type="ECO:0000256" key="6">
    <source>
        <dbReference type="ARBA" id="ARBA00023136"/>
    </source>
</evidence>
<feature type="domain" description="Major facilitator superfamily (MFS) profile" evidence="8">
    <location>
        <begin position="28"/>
        <end position="125"/>
    </location>
</feature>
<dbReference type="Gene3D" id="1.20.1250.20">
    <property type="entry name" value="MFS general substrate transporter like domains"/>
    <property type="match status" value="1"/>
</dbReference>
<gene>
    <name evidence="9" type="ORF">ACFPIH_35715</name>
</gene>
<keyword evidence="3" id="KW-0813">Transport</keyword>
<feature type="transmembrane region" description="Helical" evidence="7">
    <location>
        <begin position="66"/>
        <end position="85"/>
    </location>
</feature>
<dbReference type="PANTHER" id="PTHR48023:SF4">
    <property type="entry name" value="D-XYLOSE-PROTON SYMPORTER-LIKE 2"/>
    <property type="match status" value="1"/>
</dbReference>
<keyword evidence="5 7" id="KW-1133">Transmembrane helix</keyword>
<keyword evidence="4 7" id="KW-0812">Transmembrane</keyword>
<feature type="transmembrane region" description="Helical" evidence="7">
    <location>
        <begin position="25"/>
        <end position="46"/>
    </location>
</feature>
<comment type="subcellular location">
    <subcellularLocation>
        <location evidence="1">Cell membrane</location>
        <topology evidence="1">Multi-pass membrane protein</topology>
    </subcellularLocation>
</comment>
<proteinExistence type="inferred from homology"/>
<accession>A0ABV9AZG0</accession>